<dbReference type="Proteomes" id="UP000713904">
    <property type="component" value="Unassembled WGS sequence"/>
</dbReference>
<dbReference type="EMBL" id="JABGBW010000004">
    <property type="protein sequence ID" value="MBC2576325.1"/>
    <property type="molecule type" value="Genomic_DNA"/>
</dbReference>
<dbReference type="CDD" id="cd01427">
    <property type="entry name" value="HAD_like"/>
    <property type="match status" value="1"/>
</dbReference>
<dbReference type="GO" id="GO:0016787">
    <property type="term" value="F:hydrolase activity"/>
    <property type="evidence" value="ECO:0007669"/>
    <property type="project" value="UniProtKB-KW"/>
</dbReference>
<name>A0ABR6TLY5_9FIRM</name>
<comment type="caution">
    <text evidence="1">The sequence shown here is derived from an EMBL/GenBank/DDBJ whole genome shotgun (WGS) entry which is preliminary data.</text>
</comment>
<dbReference type="Gene3D" id="3.40.50.1000">
    <property type="entry name" value="HAD superfamily/HAD-like"/>
    <property type="match status" value="1"/>
</dbReference>
<dbReference type="PANTHER" id="PTHR43434:SF1">
    <property type="entry name" value="PHOSPHOGLYCOLATE PHOSPHATASE"/>
    <property type="match status" value="1"/>
</dbReference>
<dbReference type="Gene3D" id="1.10.150.520">
    <property type="match status" value="1"/>
</dbReference>
<dbReference type="Pfam" id="PF13419">
    <property type="entry name" value="HAD_2"/>
    <property type="match status" value="1"/>
</dbReference>
<organism evidence="1 2">
    <name type="scientific">Peptostreptococcus canis</name>
    <dbReference type="NCBI Taxonomy" id="1159213"/>
    <lineage>
        <taxon>Bacteria</taxon>
        <taxon>Bacillati</taxon>
        <taxon>Bacillota</taxon>
        <taxon>Clostridia</taxon>
        <taxon>Peptostreptococcales</taxon>
        <taxon>Peptostreptococcaceae</taxon>
        <taxon>Peptostreptococcus</taxon>
    </lineage>
</organism>
<evidence type="ECO:0000313" key="2">
    <source>
        <dbReference type="Proteomes" id="UP000713904"/>
    </source>
</evidence>
<gene>
    <name evidence="1" type="ORF">HLB29_06465</name>
</gene>
<dbReference type="SUPFAM" id="SSF56784">
    <property type="entry name" value="HAD-like"/>
    <property type="match status" value="1"/>
</dbReference>
<keyword evidence="2" id="KW-1185">Reference proteome</keyword>
<dbReference type="PANTHER" id="PTHR43434">
    <property type="entry name" value="PHOSPHOGLYCOLATE PHOSPHATASE"/>
    <property type="match status" value="1"/>
</dbReference>
<dbReference type="InterPro" id="IPR041492">
    <property type="entry name" value="HAD_2"/>
</dbReference>
<dbReference type="InterPro" id="IPR036412">
    <property type="entry name" value="HAD-like_sf"/>
</dbReference>
<reference evidence="1 2" key="1">
    <citation type="submission" date="2020-05" db="EMBL/GenBank/DDBJ databases">
        <title>Draft genome of xy-202 and genomic insight in genome of the genus Peptostreptococcus.</title>
        <authorList>
            <person name="Zhang Z."/>
        </authorList>
    </citation>
    <scope>NUCLEOTIDE SEQUENCE [LARGE SCALE GENOMIC DNA]</scope>
    <source>
        <strain evidence="1 2">DSM 27025</strain>
    </source>
</reference>
<dbReference type="RefSeq" id="WP_185624352.1">
    <property type="nucleotide sequence ID" value="NZ_JABGBW010000004.1"/>
</dbReference>
<dbReference type="InterPro" id="IPR023214">
    <property type="entry name" value="HAD_sf"/>
</dbReference>
<protein>
    <submittedName>
        <fullName evidence="1">HAD family hydrolase</fullName>
    </submittedName>
</protein>
<accession>A0ABR6TLY5</accession>
<keyword evidence="1" id="KW-0378">Hydrolase</keyword>
<dbReference type="InterPro" id="IPR050155">
    <property type="entry name" value="HAD-like_hydrolase_sf"/>
</dbReference>
<sequence>MKKGILFDKDGTIMDVASYWVSLSSQVAEYVLKELIGITDENIHREMMKEIGVDDKGEIIDEGLIIAGTNYEISVVWHNVMKKNGYNLDKEVIDFMEKSFIKFCGCGEVVPTTDKLIEIFKKLKEIGYNIGIATSDEYDSAVFCIDKLGISHLVDDIFSADLVENPKPSSDTMNLVYKRWKIPAKDIIMIGDSVGDMMFAKNSGCKGVFISKNDFLPDGAQTVVDNIENLDLDFLL</sequence>
<proteinExistence type="predicted"/>
<dbReference type="SFLD" id="SFLDG01129">
    <property type="entry name" value="C1.5:_HAD__Beta-PGM__Phosphata"/>
    <property type="match status" value="1"/>
</dbReference>
<evidence type="ECO:0000313" key="1">
    <source>
        <dbReference type="EMBL" id="MBC2576325.1"/>
    </source>
</evidence>
<dbReference type="SFLD" id="SFLDS00003">
    <property type="entry name" value="Haloacid_Dehalogenase"/>
    <property type="match status" value="1"/>
</dbReference>